<organism evidence="2 3">
    <name type="scientific">Kibdelosporangium philippinense</name>
    <dbReference type="NCBI Taxonomy" id="211113"/>
    <lineage>
        <taxon>Bacteria</taxon>
        <taxon>Bacillati</taxon>
        <taxon>Actinomycetota</taxon>
        <taxon>Actinomycetes</taxon>
        <taxon>Pseudonocardiales</taxon>
        <taxon>Pseudonocardiaceae</taxon>
        <taxon>Kibdelosporangium</taxon>
    </lineage>
</organism>
<evidence type="ECO:0000313" key="3">
    <source>
        <dbReference type="Proteomes" id="UP001521150"/>
    </source>
</evidence>
<proteinExistence type="predicted"/>
<name>A0ABS8Z4K6_9PSEU</name>
<dbReference type="EMBL" id="JAJVCN010000001">
    <property type="protein sequence ID" value="MCE7002834.1"/>
    <property type="molecule type" value="Genomic_DNA"/>
</dbReference>
<keyword evidence="3" id="KW-1185">Reference proteome</keyword>
<feature type="chain" id="PRO_5046310692" description="DUF2613 domain-containing protein" evidence="1">
    <location>
        <begin position="23"/>
        <end position="51"/>
    </location>
</feature>
<evidence type="ECO:0000313" key="2">
    <source>
        <dbReference type="EMBL" id="MCE7002834.1"/>
    </source>
</evidence>
<keyword evidence="1" id="KW-0732">Signal</keyword>
<evidence type="ECO:0000256" key="1">
    <source>
        <dbReference type="SAM" id="SignalP"/>
    </source>
</evidence>
<dbReference type="Proteomes" id="UP001521150">
    <property type="component" value="Unassembled WGS sequence"/>
</dbReference>
<accession>A0ABS8Z4K6</accession>
<reference evidence="2 3" key="1">
    <citation type="submission" date="2021-12" db="EMBL/GenBank/DDBJ databases">
        <title>Genome sequence of Kibdelosporangium philippinense ATCC 49844.</title>
        <authorList>
            <person name="Fedorov E.A."/>
            <person name="Omeragic M."/>
            <person name="Shalygina K.F."/>
            <person name="Maclea K.S."/>
        </authorList>
    </citation>
    <scope>NUCLEOTIDE SEQUENCE [LARGE SCALE GENOMIC DNA]</scope>
    <source>
        <strain evidence="2 3">ATCC 49844</strain>
    </source>
</reference>
<protein>
    <recommendedName>
        <fullName evidence="4">DUF2613 domain-containing protein</fullName>
    </recommendedName>
</protein>
<dbReference type="RefSeq" id="WP_233724378.1">
    <property type="nucleotide sequence ID" value="NZ_JAJVCN010000001.1"/>
</dbReference>
<comment type="caution">
    <text evidence="2">The sequence shown here is derived from an EMBL/GenBank/DDBJ whole genome shotgun (WGS) entry which is preliminary data.</text>
</comment>
<feature type="signal peptide" evidence="1">
    <location>
        <begin position="1"/>
        <end position="22"/>
    </location>
</feature>
<evidence type="ECO:0008006" key="4">
    <source>
        <dbReference type="Google" id="ProtNLM"/>
    </source>
</evidence>
<sequence length="51" mass="5000">MKRIVQAVAAAALAAGAVFGVAATISDSAPAENTAASMTEYAVEIVAGAYK</sequence>
<gene>
    <name evidence="2" type="ORF">LWC34_08320</name>
</gene>